<keyword evidence="1" id="KW-1133">Transmembrane helix</keyword>
<dbReference type="InterPro" id="IPR015422">
    <property type="entry name" value="PyrdxlP-dep_Trfase_small"/>
</dbReference>
<feature type="transmembrane region" description="Helical" evidence="1">
    <location>
        <begin position="53"/>
        <end position="69"/>
    </location>
</feature>
<keyword evidence="1" id="KW-0812">Transmembrane</keyword>
<protein>
    <recommendedName>
        <fullName evidence="2">Serine hydroxymethyltransferase-like domain-containing protein</fullName>
    </recommendedName>
</protein>
<sequence length="363" mass="41122">MGRLMYKVVVAWKFYLALFVTLILPPCIAKVDILYYSYYCLIILLEKCIEVGLPTLIVMVFISFVHAIIDKEKDRQFKSLELIAFENFTYMKGVGSCPTNKYSEGLLVLALALLVVHVRAITTRDIALHGYMDTCRNVSIPYPFGIGTSKETGENCFLEENLNLTCPNNNLYSRFNLQVLDITLKGHFMDSCFMSPYFAITPSNGVANDPFLRTASNFTISSKENKFISVGCETYGFLNIASTMACSKFPDDVATNGDYSGIGCCEVDIPPNMKNISIEAYRFDLSSNYFQTCGHSFVPKRGSYNFDISHLEKPFNTIPMVVDWSVRDDLGCEAFRKRFRKSACMDNSYCHDIEISYGYQCRC</sequence>
<feature type="domain" description="Serine hydroxymethyltransferase-like" evidence="2">
    <location>
        <begin position="65"/>
        <end position="106"/>
    </location>
</feature>
<dbReference type="Pfam" id="PF00464">
    <property type="entry name" value="SHMT"/>
    <property type="match status" value="1"/>
</dbReference>
<dbReference type="EMBL" id="CM000846">
    <property type="protein sequence ID" value="KRH18708.2"/>
    <property type="molecule type" value="Genomic_DNA"/>
</dbReference>
<dbReference type="EnsemblPlants" id="KRH18708">
    <property type="protein sequence ID" value="KRH18708"/>
    <property type="gene ID" value="GLYMA_13G077700"/>
</dbReference>
<gene>
    <name evidence="3" type="ORF">GLYMA_13G077700</name>
</gene>
<dbReference type="OMA" id="TISACWR"/>
<reference evidence="4" key="2">
    <citation type="submission" date="2018-02" db="UniProtKB">
        <authorList>
            <consortium name="EnsemblPlants"/>
        </authorList>
    </citation>
    <scope>IDENTIFICATION</scope>
    <source>
        <strain evidence="4">Williams 82</strain>
    </source>
</reference>
<evidence type="ECO:0000313" key="4">
    <source>
        <dbReference type="EnsemblPlants" id="KRH18708"/>
    </source>
</evidence>
<accession>A0A2K7HEP6</accession>
<dbReference type="InterPro" id="IPR015421">
    <property type="entry name" value="PyrdxlP-dep_Trfase_major"/>
</dbReference>
<evidence type="ECO:0000256" key="1">
    <source>
        <dbReference type="SAM" id="Phobius"/>
    </source>
</evidence>
<dbReference type="Gramene" id="KRH18708">
    <property type="protein sequence ID" value="KRH18708"/>
    <property type="gene ID" value="GLYMA_13G077700"/>
</dbReference>
<reference evidence="3" key="3">
    <citation type="submission" date="2018-07" db="EMBL/GenBank/DDBJ databases">
        <title>WGS assembly of Glycine max.</title>
        <authorList>
            <person name="Schmutz J."/>
            <person name="Cannon S."/>
            <person name="Schlueter J."/>
            <person name="Ma J."/>
            <person name="Mitros T."/>
            <person name="Nelson W."/>
            <person name="Hyten D."/>
            <person name="Song Q."/>
            <person name="Thelen J."/>
            <person name="Cheng J."/>
            <person name="Xu D."/>
            <person name="Hellsten U."/>
            <person name="May G."/>
            <person name="Yu Y."/>
            <person name="Sakurai T."/>
            <person name="Umezawa T."/>
            <person name="Bhattacharyya M."/>
            <person name="Sandhu D."/>
            <person name="Valliyodan B."/>
            <person name="Lindquist E."/>
            <person name="Peto M."/>
            <person name="Grant D."/>
            <person name="Shu S."/>
            <person name="Goodstein D."/>
            <person name="Barry K."/>
            <person name="Futrell-Griggs M."/>
            <person name="Abernathy B."/>
            <person name="Du J."/>
            <person name="Tian Z."/>
            <person name="Zhu L."/>
            <person name="Gill N."/>
            <person name="Joshi T."/>
            <person name="Libault M."/>
            <person name="Sethuraman A."/>
            <person name="Zhang X."/>
            <person name="Shinozaki K."/>
            <person name="Nguyen H."/>
            <person name="Wing R."/>
            <person name="Cregan P."/>
            <person name="Specht J."/>
            <person name="Grimwood J."/>
            <person name="Rokhsar D."/>
            <person name="Stacey G."/>
            <person name="Shoemaker R."/>
            <person name="Jackson S."/>
        </authorList>
    </citation>
    <scope>NUCLEOTIDE SEQUENCE</scope>
    <source>
        <tissue evidence="3">Callus</tissue>
    </source>
</reference>
<dbReference type="Proteomes" id="UP000008827">
    <property type="component" value="Chromosome 13"/>
</dbReference>
<reference evidence="3 4" key="1">
    <citation type="journal article" date="2010" name="Nature">
        <title>Genome sequence of the palaeopolyploid soybean.</title>
        <authorList>
            <person name="Schmutz J."/>
            <person name="Cannon S.B."/>
            <person name="Schlueter J."/>
            <person name="Ma J."/>
            <person name="Mitros T."/>
            <person name="Nelson W."/>
            <person name="Hyten D.L."/>
            <person name="Song Q."/>
            <person name="Thelen J.J."/>
            <person name="Cheng J."/>
            <person name="Xu D."/>
            <person name="Hellsten U."/>
            <person name="May G.D."/>
            <person name="Yu Y."/>
            <person name="Sakurai T."/>
            <person name="Umezawa T."/>
            <person name="Bhattacharyya M.K."/>
            <person name="Sandhu D."/>
            <person name="Valliyodan B."/>
            <person name="Lindquist E."/>
            <person name="Peto M."/>
            <person name="Grant D."/>
            <person name="Shu S."/>
            <person name="Goodstein D."/>
            <person name="Barry K."/>
            <person name="Futrell-Griggs M."/>
            <person name="Abernathy B."/>
            <person name="Du J."/>
            <person name="Tian Z."/>
            <person name="Zhu L."/>
            <person name="Gill N."/>
            <person name="Joshi T."/>
            <person name="Libault M."/>
            <person name="Sethuraman A."/>
            <person name="Zhang X.-C."/>
            <person name="Shinozaki K."/>
            <person name="Nguyen H.T."/>
            <person name="Wing R.A."/>
            <person name="Cregan P."/>
            <person name="Specht J."/>
            <person name="Grimwood J."/>
            <person name="Rokhsar D."/>
            <person name="Stacey G."/>
            <person name="Shoemaker R.C."/>
            <person name="Jackson S.A."/>
        </authorList>
    </citation>
    <scope>NUCLEOTIDE SEQUENCE</scope>
    <source>
        <strain evidence="4">cv. Williams 82</strain>
        <tissue evidence="3">Callus</tissue>
    </source>
</reference>
<keyword evidence="1" id="KW-0472">Membrane</keyword>
<dbReference type="InterPro" id="IPR039429">
    <property type="entry name" value="SHMT-like_dom"/>
</dbReference>
<keyword evidence="5" id="KW-1185">Reference proteome</keyword>
<evidence type="ECO:0000259" key="2">
    <source>
        <dbReference type="Pfam" id="PF00464"/>
    </source>
</evidence>
<dbReference type="PANTHER" id="PTHR33491">
    <property type="entry name" value="OSJNBA0016N04.9 PROTEIN"/>
    <property type="match status" value="1"/>
</dbReference>
<proteinExistence type="predicted"/>
<organism evidence="3">
    <name type="scientific">Glycine max</name>
    <name type="common">Soybean</name>
    <name type="synonym">Glycine hispida</name>
    <dbReference type="NCBI Taxonomy" id="3847"/>
    <lineage>
        <taxon>Eukaryota</taxon>
        <taxon>Viridiplantae</taxon>
        <taxon>Streptophyta</taxon>
        <taxon>Embryophyta</taxon>
        <taxon>Tracheophyta</taxon>
        <taxon>Spermatophyta</taxon>
        <taxon>Magnoliopsida</taxon>
        <taxon>eudicotyledons</taxon>
        <taxon>Gunneridae</taxon>
        <taxon>Pentapetalae</taxon>
        <taxon>rosids</taxon>
        <taxon>fabids</taxon>
        <taxon>Fabales</taxon>
        <taxon>Fabaceae</taxon>
        <taxon>Papilionoideae</taxon>
        <taxon>50 kb inversion clade</taxon>
        <taxon>NPAAA clade</taxon>
        <taxon>indigoferoid/millettioid clade</taxon>
        <taxon>Phaseoleae</taxon>
        <taxon>Glycine</taxon>
        <taxon>Glycine subgen. Soja</taxon>
    </lineage>
</organism>
<dbReference type="PaxDb" id="3847-GLYMA13G03522.1"/>
<dbReference type="InParanoid" id="A0A0R0GX14"/>
<dbReference type="Gene3D" id="3.40.640.10">
    <property type="entry name" value="Type I PLP-dependent aspartate aminotransferase-like (Major domain)"/>
    <property type="match status" value="1"/>
</dbReference>
<dbReference type="AlphaFoldDB" id="A0A0R0GX14"/>
<dbReference type="Gene3D" id="3.90.1150.10">
    <property type="entry name" value="Aspartate Aminotransferase, domain 1"/>
    <property type="match status" value="1"/>
</dbReference>
<accession>A0A0R0GX14</accession>
<evidence type="ECO:0000313" key="3">
    <source>
        <dbReference type="EMBL" id="KRH18708.2"/>
    </source>
</evidence>
<evidence type="ECO:0000313" key="5">
    <source>
        <dbReference type="Proteomes" id="UP000008827"/>
    </source>
</evidence>
<name>A0A0R0GX14_SOYBN</name>